<evidence type="ECO:0000313" key="4">
    <source>
        <dbReference type="EMBL" id="WEW56940.1"/>
    </source>
</evidence>
<feature type="domain" description="CS" evidence="3">
    <location>
        <begin position="4"/>
        <end position="103"/>
    </location>
</feature>
<comment type="similarity">
    <text evidence="1">Belongs to the p23/wos2 family.</text>
</comment>
<dbReference type="PANTHER" id="PTHR22932:SF1">
    <property type="entry name" value="CO-CHAPERONE PROTEIN DAF-41"/>
    <property type="match status" value="1"/>
</dbReference>
<evidence type="ECO:0000313" key="5">
    <source>
        <dbReference type="Proteomes" id="UP001219355"/>
    </source>
</evidence>
<dbReference type="SUPFAM" id="SSF49764">
    <property type="entry name" value="HSP20-like chaperones"/>
    <property type="match status" value="1"/>
</dbReference>
<protein>
    <submittedName>
        <fullName evidence="4">P23 chaperone protein wos2</fullName>
    </submittedName>
</protein>
<dbReference type="FunFam" id="2.60.40.790:FF:000013">
    <property type="entry name" value="Very-long-chain (3R)-3-hydroxyacyl-CoA dehydratase"/>
    <property type="match status" value="1"/>
</dbReference>
<reference evidence="4" key="1">
    <citation type="submission" date="2023-03" db="EMBL/GenBank/DDBJ databases">
        <title>Emydomyces testavorans Genome Sequence.</title>
        <authorList>
            <person name="Hoyer L."/>
        </authorList>
    </citation>
    <scope>NUCLEOTIDE SEQUENCE</scope>
    <source>
        <strain evidence="4">16-2883</strain>
    </source>
</reference>
<dbReference type="GO" id="GO:0005634">
    <property type="term" value="C:nucleus"/>
    <property type="evidence" value="ECO:0007669"/>
    <property type="project" value="TreeGrafter"/>
</dbReference>
<accession>A0AAF0DEA1</accession>
<proteinExistence type="inferred from homology"/>
<dbReference type="PANTHER" id="PTHR22932">
    <property type="entry name" value="TELOMERASE-BINDING PROTEIN P23 HSP90 CO-CHAPERONE"/>
    <property type="match status" value="1"/>
</dbReference>
<keyword evidence="5" id="KW-1185">Reference proteome</keyword>
<sequence length="202" mass="22370">MATTVCPEVLWAQRSSNTDPAKNILYVSLNVPDVPDSSAKLNVTPTTVSFTGHSLTKNLDYKIDLELFGEIDVENSRTHHSARGVDMVLRKKELKEEYWPRLLKESKKVHFVKTDFDKWVDEDEQHEAPDEDFNFPGGMGGMGGGGLGDIDFSKLGGGENLAELEADAAADAQSDDDDEDMPELEEEKVPEAESSKPKIEEL</sequence>
<dbReference type="CDD" id="cd06465">
    <property type="entry name" value="p23_hB-ind1_like"/>
    <property type="match status" value="1"/>
</dbReference>
<name>A0AAF0DEA1_9EURO</name>
<gene>
    <name evidence="4" type="primary">wos2</name>
    <name evidence="4" type="ORF">PRK78_002399</name>
</gene>
<dbReference type="GO" id="GO:0006457">
    <property type="term" value="P:protein folding"/>
    <property type="evidence" value="ECO:0007669"/>
    <property type="project" value="TreeGrafter"/>
</dbReference>
<dbReference type="GO" id="GO:0051131">
    <property type="term" value="P:chaperone-mediated protein complex assembly"/>
    <property type="evidence" value="ECO:0007669"/>
    <property type="project" value="TreeGrafter"/>
</dbReference>
<dbReference type="GO" id="GO:0051879">
    <property type="term" value="F:Hsp90 protein binding"/>
    <property type="evidence" value="ECO:0007669"/>
    <property type="project" value="InterPro"/>
</dbReference>
<dbReference type="AlphaFoldDB" id="A0AAF0DEA1"/>
<dbReference type="InterPro" id="IPR045250">
    <property type="entry name" value="p23-like"/>
</dbReference>
<dbReference type="GO" id="GO:0051087">
    <property type="term" value="F:protein-folding chaperone binding"/>
    <property type="evidence" value="ECO:0007669"/>
    <property type="project" value="TreeGrafter"/>
</dbReference>
<feature type="region of interest" description="Disordered" evidence="2">
    <location>
        <begin position="146"/>
        <end position="202"/>
    </location>
</feature>
<feature type="region of interest" description="Disordered" evidence="2">
    <location>
        <begin position="122"/>
        <end position="141"/>
    </location>
</feature>
<feature type="compositionally biased region" description="Basic and acidic residues" evidence="2">
    <location>
        <begin position="187"/>
        <end position="202"/>
    </location>
</feature>
<dbReference type="Proteomes" id="UP001219355">
    <property type="component" value="Chromosome 1"/>
</dbReference>
<evidence type="ECO:0000259" key="3">
    <source>
        <dbReference type="PROSITE" id="PS51203"/>
    </source>
</evidence>
<evidence type="ECO:0000256" key="2">
    <source>
        <dbReference type="SAM" id="MobiDB-lite"/>
    </source>
</evidence>
<feature type="compositionally biased region" description="Acidic residues" evidence="2">
    <location>
        <begin position="162"/>
        <end position="186"/>
    </location>
</feature>
<dbReference type="PROSITE" id="PS51203">
    <property type="entry name" value="CS"/>
    <property type="match status" value="1"/>
</dbReference>
<dbReference type="InterPro" id="IPR007052">
    <property type="entry name" value="CS_dom"/>
</dbReference>
<dbReference type="GO" id="GO:0005829">
    <property type="term" value="C:cytosol"/>
    <property type="evidence" value="ECO:0007669"/>
    <property type="project" value="TreeGrafter"/>
</dbReference>
<evidence type="ECO:0000256" key="1">
    <source>
        <dbReference type="ARBA" id="ARBA00025733"/>
    </source>
</evidence>
<organism evidence="4 5">
    <name type="scientific">Emydomyces testavorans</name>
    <dbReference type="NCBI Taxonomy" id="2070801"/>
    <lineage>
        <taxon>Eukaryota</taxon>
        <taxon>Fungi</taxon>
        <taxon>Dikarya</taxon>
        <taxon>Ascomycota</taxon>
        <taxon>Pezizomycotina</taxon>
        <taxon>Eurotiomycetes</taxon>
        <taxon>Eurotiomycetidae</taxon>
        <taxon>Onygenales</taxon>
        <taxon>Nannizziopsiaceae</taxon>
        <taxon>Emydomyces</taxon>
    </lineage>
</organism>
<dbReference type="InterPro" id="IPR008978">
    <property type="entry name" value="HSP20-like_chaperone"/>
</dbReference>
<feature type="compositionally biased region" description="Acidic residues" evidence="2">
    <location>
        <begin position="122"/>
        <end position="133"/>
    </location>
</feature>
<dbReference type="Gene3D" id="2.60.40.790">
    <property type="match status" value="1"/>
</dbReference>
<dbReference type="EMBL" id="CP120627">
    <property type="protein sequence ID" value="WEW56940.1"/>
    <property type="molecule type" value="Genomic_DNA"/>
</dbReference>